<proteinExistence type="predicted"/>
<dbReference type="SUPFAM" id="SSF118116">
    <property type="entry name" value="DNA mismatch repair protein MutL"/>
    <property type="match status" value="1"/>
</dbReference>
<dbReference type="GO" id="GO:0032389">
    <property type="term" value="C:MutLalpha complex"/>
    <property type="evidence" value="ECO:0007669"/>
    <property type="project" value="TreeGrafter"/>
</dbReference>
<dbReference type="InterPro" id="IPR037198">
    <property type="entry name" value="MutL_C_sf"/>
</dbReference>
<evidence type="ECO:0000259" key="1">
    <source>
        <dbReference type="SMART" id="SM00853"/>
    </source>
</evidence>
<gene>
    <name evidence="2" type="ORF">DdX_01887</name>
</gene>
<dbReference type="PANTHER" id="PTHR10073">
    <property type="entry name" value="DNA MISMATCH REPAIR PROTEIN MLH, PMS, MUTL"/>
    <property type="match status" value="1"/>
</dbReference>
<evidence type="ECO:0000313" key="3">
    <source>
        <dbReference type="Proteomes" id="UP001201812"/>
    </source>
</evidence>
<organism evidence="2 3">
    <name type="scientific">Ditylenchus destructor</name>
    <dbReference type="NCBI Taxonomy" id="166010"/>
    <lineage>
        <taxon>Eukaryota</taxon>
        <taxon>Metazoa</taxon>
        <taxon>Ecdysozoa</taxon>
        <taxon>Nematoda</taxon>
        <taxon>Chromadorea</taxon>
        <taxon>Rhabditida</taxon>
        <taxon>Tylenchina</taxon>
        <taxon>Tylenchomorpha</taxon>
        <taxon>Sphaerularioidea</taxon>
        <taxon>Anguinidae</taxon>
        <taxon>Anguininae</taxon>
        <taxon>Ditylenchus</taxon>
    </lineage>
</organism>
<dbReference type="InterPro" id="IPR042120">
    <property type="entry name" value="MutL_C_dimsub"/>
</dbReference>
<dbReference type="InterPro" id="IPR042121">
    <property type="entry name" value="MutL_C_regsub"/>
</dbReference>
<feature type="domain" description="MutL C-terminal dimerisation" evidence="1">
    <location>
        <begin position="3"/>
        <end position="147"/>
    </location>
</feature>
<dbReference type="GO" id="GO:0006298">
    <property type="term" value="P:mismatch repair"/>
    <property type="evidence" value="ECO:0007669"/>
    <property type="project" value="InterPro"/>
</dbReference>
<dbReference type="GO" id="GO:0016887">
    <property type="term" value="F:ATP hydrolysis activity"/>
    <property type="evidence" value="ECO:0007669"/>
    <property type="project" value="InterPro"/>
</dbReference>
<keyword evidence="2" id="KW-0540">Nuclease</keyword>
<dbReference type="EMBL" id="JAKKPZ010000002">
    <property type="protein sequence ID" value="KAI1725238.1"/>
    <property type="molecule type" value="Genomic_DNA"/>
</dbReference>
<sequence length="185" mass="21504">MKVIGQFNEAFIITRMGKQMFMIDQHAADEKYNFERLQKNSRGTSQKLIQPMILNLGAVEENILMDNIDILKANNFDFAFNDSDRPGNRVRLTAVPMIKDCQFDSNDVDEILNFLKDFPGTFYQPKKLQTYFASKACRSSVMFGKALHKQQMKWIVKHMGEMEKPWNCPHGRPTIRHIGDLRTIL</sequence>
<dbReference type="SMART" id="SM00853">
    <property type="entry name" value="MutL_C"/>
    <property type="match status" value="1"/>
</dbReference>
<keyword evidence="2" id="KW-0255">Endonuclease</keyword>
<dbReference type="Gene3D" id="3.30.1370.100">
    <property type="entry name" value="MutL, C-terminal domain, regulatory subdomain"/>
    <property type="match status" value="1"/>
</dbReference>
<dbReference type="Pfam" id="PF08676">
    <property type="entry name" value="MutL_C"/>
    <property type="match status" value="1"/>
</dbReference>
<comment type="caution">
    <text evidence="2">The sequence shown here is derived from an EMBL/GenBank/DDBJ whole genome shotgun (WGS) entry which is preliminary data.</text>
</comment>
<protein>
    <submittedName>
        <fullName evidence="2">Mismatch repair endonuclease PMS2</fullName>
    </submittedName>
</protein>
<dbReference type="AlphaFoldDB" id="A0AAD4RBV5"/>
<dbReference type="GO" id="GO:0005524">
    <property type="term" value="F:ATP binding"/>
    <property type="evidence" value="ECO:0007669"/>
    <property type="project" value="InterPro"/>
</dbReference>
<keyword evidence="2" id="KW-0378">Hydrolase</keyword>
<keyword evidence="3" id="KW-1185">Reference proteome</keyword>
<dbReference type="GO" id="GO:0004519">
    <property type="term" value="F:endonuclease activity"/>
    <property type="evidence" value="ECO:0007669"/>
    <property type="project" value="UniProtKB-KW"/>
</dbReference>
<dbReference type="GO" id="GO:0140664">
    <property type="term" value="F:ATP-dependent DNA damage sensor activity"/>
    <property type="evidence" value="ECO:0007669"/>
    <property type="project" value="InterPro"/>
</dbReference>
<reference evidence="2" key="1">
    <citation type="submission" date="2022-01" db="EMBL/GenBank/DDBJ databases">
        <title>Genome Sequence Resource for Two Populations of Ditylenchus destructor, the Migratory Endoparasitic Phytonematode.</title>
        <authorList>
            <person name="Zhang H."/>
            <person name="Lin R."/>
            <person name="Xie B."/>
        </authorList>
    </citation>
    <scope>NUCLEOTIDE SEQUENCE</scope>
    <source>
        <strain evidence="2">BazhouSP</strain>
    </source>
</reference>
<dbReference type="FunFam" id="3.30.1370.100:FF:000001">
    <property type="entry name" value="Mismatch repair endonuclease pms1, putative"/>
    <property type="match status" value="1"/>
</dbReference>
<evidence type="ECO:0000313" key="2">
    <source>
        <dbReference type="EMBL" id="KAI1725238.1"/>
    </source>
</evidence>
<accession>A0AAD4RBV5</accession>
<dbReference type="InterPro" id="IPR014790">
    <property type="entry name" value="MutL_C"/>
</dbReference>
<name>A0AAD4RBV5_9BILA</name>
<dbReference type="PANTHER" id="PTHR10073:SF52">
    <property type="entry name" value="MISMATCH REPAIR ENDONUCLEASE PMS2"/>
    <property type="match status" value="1"/>
</dbReference>
<dbReference type="Proteomes" id="UP001201812">
    <property type="component" value="Unassembled WGS sequence"/>
</dbReference>
<dbReference type="Gene3D" id="3.30.1540.20">
    <property type="entry name" value="MutL, C-terminal domain, dimerisation subdomain"/>
    <property type="match status" value="1"/>
</dbReference>
<dbReference type="InterPro" id="IPR038973">
    <property type="entry name" value="MutL/Mlh/Pms-like"/>
</dbReference>